<dbReference type="OrthoDB" id="8779161at2"/>
<dbReference type="Pfam" id="PF05768">
    <property type="entry name" value="Glrx-like"/>
    <property type="match status" value="1"/>
</dbReference>
<name>A0A4R5TWG0_9MICC</name>
<comment type="caution">
    <text evidence="1">The sequence shown here is derived from an EMBL/GenBank/DDBJ whole genome shotgun (WGS) entry which is preliminary data.</text>
</comment>
<dbReference type="InterPro" id="IPR036249">
    <property type="entry name" value="Thioredoxin-like_sf"/>
</dbReference>
<dbReference type="Gene3D" id="3.40.30.10">
    <property type="entry name" value="Glutaredoxin"/>
    <property type="match status" value="1"/>
</dbReference>
<evidence type="ECO:0000313" key="2">
    <source>
        <dbReference type="Proteomes" id="UP000295411"/>
    </source>
</evidence>
<protein>
    <submittedName>
        <fullName evidence="1">Glutaredoxin family protein</fullName>
    </submittedName>
</protein>
<organism evidence="1 2">
    <name type="scientific">Arthrobacter crusticola</name>
    <dbReference type="NCBI Taxonomy" id="2547960"/>
    <lineage>
        <taxon>Bacteria</taxon>
        <taxon>Bacillati</taxon>
        <taxon>Actinomycetota</taxon>
        <taxon>Actinomycetes</taxon>
        <taxon>Micrococcales</taxon>
        <taxon>Micrococcaceae</taxon>
        <taxon>Arthrobacter</taxon>
    </lineage>
</organism>
<reference evidence="1 2" key="1">
    <citation type="submission" date="2019-03" db="EMBL/GenBank/DDBJ databases">
        <title>Arthrobacter sp. nov., an bacterium isolated from biocrust in Mu Us Desert.</title>
        <authorList>
            <person name="Lixiong L."/>
        </authorList>
    </citation>
    <scope>NUCLEOTIDE SEQUENCE [LARGE SCALE GENOMIC DNA]</scope>
    <source>
        <strain evidence="1 2">SLN-3</strain>
    </source>
</reference>
<dbReference type="EMBL" id="SMTK01000003">
    <property type="protein sequence ID" value="TDK25481.1"/>
    <property type="molecule type" value="Genomic_DNA"/>
</dbReference>
<accession>A0A4R5TWG0</accession>
<dbReference type="Proteomes" id="UP000295411">
    <property type="component" value="Unassembled WGS sequence"/>
</dbReference>
<dbReference type="InterPro" id="IPR008554">
    <property type="entry name" value="Glutaredoxin-like"/>
</dbReference>
<dbReference type="RefSeq" id="WP_133403746.1">
    <property type="nucleotide sequence ID" value="NZ_SMTK01000003.1"/>
</dbReference>
<keyword evidence="2" id="KW-1185">Reference proteome</keyword>
<dbReference type="SUPFAM" id="SSF52833">
    <property type="entry name" value="Thioredoxin-like"/>
    <property type="match status" value="1"/>
</dbReference>
<evidence type="ECO:0000313" key="1">
    <source>
        <dbReference type="EMBL" id="TDK25481.1"/>
    </source>
</evidence>
<sequence length="86" mass="10032">MNTQPQGPPPDVVLVTKPQCHLCEDARAVVERVTASLGLRWRERSVTDAPELLERFAEELPVLMIDGIQRDFWRIDEERLRRLLRP</sequence>
<gene>
    <name evidence="1" type="ORF">E2F48_09505</name>
</gene>
<dbReference type="AlphaFoldDB" id="A0A4R5TWG0"/>
<proteinExistence type="predicted"/>